<keyword evidence="2" id="KW-0349">Heme</keyword>
<dbReference type="SUPFAM" id="SSF48264">
    <property type="entry name" value="Cytochrome P450"/>
    <property type="match status" value="1"/>
</dbReference>
<proteinExistence type="inferred from homology"/>
<dbReference type="eggNOG" id="COG2124">
    <property type="taxonomic scope" value="Bacteria"/>
</dbReference>
<comment type="caution">
    <text evidence="3">The sequence shown here is derived from an EMBL/GenBank/DDBJ whole genome shotgun (WGS) entry which is preliminary data.</text>
</comment>
<organism evidence="3 4">
    <name type="scientific">Hyphomonas chukchiensis</name>
    <dbReference type="NCBI Taxonomy" id="1280947"/>
    <lineage>
        <taxon>Bacteria</taxon>
        <taxon>Pseudomonadati</taxon>
        <taxon>Pseudomonadota</taxon>
        <taxon>Alphaproteobacteria</taxon>
        <taxon>Hyphomonadales</taxon>
        <taxon>Hyphomonadaceae</taxon>
        <taxon>Hyphomonas</taxon>
    </lineage>
</organism>
<accession>A0A062USM4</accession>
<protein>
    <recommendedName>
        <fullName evidence="5">Cytochrome P450</fullName>
    </recommendedName>
</protein>
<dbReference type="PRINTS" id="PR00359">
    <property type="entry name" value="BP450"/>
</dbReference>
<dbReference type="Pfam" id="PF00067">
    <property type="entry name" value="p450"/>
    <property type="match status" value="1"/>
</dbReference>
<evidence type="ECO:0000256" key="1">
    <source>
        <dbReference type="ARBA" id="ARBA00010617"/>
    </source>
</evidence>
<dbReference type="EMBL" id="AWFG01000001">
    <property type="protein sequence ID" value="KCZ60787.1"/>
    <property type="molecule type" value="Genomic_DNA"/>
</dbReference>
<dbReference type="InterPro" id="IPR036396">
    <property type="entry name" value="Cyt_P450_sf"/>
</dbReference>
<keyword evidence="2" id="KW-0560">Oxidoreductase</keyword>
<dbReference type="GO" id="GO:0005506">
    <property type="term" value="F:iron ion binding"/>
    <property type="evidence" value="ECO:0007669"/>
    <property type="project" value="InterPro"/>
</dbReference>
<dbReference type="RefSeq" id="WP_051614534.1">
    <property type="nucleotide sequence ID" value="NZ_AWFG01000001.1"/>
</dbReference>
<dbReference type="GO" id="GO:0006707">
    <property type="term" value="P:cholesterol catabolic process"/>
    <property type="evidence" value="ECO:0007669"/>
    <property type="project" value="TreeGrafter"/>
</dbReference>
<keyword evidence="2" id="KW-0479">Metal-binding</keyword>
<dbReference type="InterPro" id="IPR001128">
    <property type="entry name" value="Cyt_P450"/>
</dbReference>
<dbReference type="PANTHER" id="PTHR46696">
    <property type="entry name" value="P450, PUTATIVE (EUROFUNG)-RELATED"/>
    <property type="match status" value="1"/>
</dbReference>
<evidence type="ECO:0000256" key="2">
    <source>
        <dbReference type="RuleBase" id="RU000461"/>
    </source>
</evidence>
<dbReference type="InterPro" id="IPR002397">
    <property type="entry name" value="Cyt_P450_B"/>
</dbReference>
<dbReference type="Proteomes" id="UP000027190">
    <property type="component" value="Unassembled WGS sequence"/>
</dbReference>
<dbReference type="PATRIC" id="fig|1280947.3.peg.39"/>
<keyword evidence="4" id="KW-1185">Reference proteome</keyword>
<evidence type="ECO:0000313" key="4">
    <source>
        <dbReference type="Proteomes" id="UP000027190"/>
    </source>
</evidence>
<name>A0A062USM4_9PROT</name>
<dbReference type="PANTHER" id="PTHR46696:SF4">
    <property type="entry name" value="BIOTIN BIOSYNTHESIS CYTOCHROME P450"/>
    <property type="match status" value="1"/>
</dbReference>
<dbReference type="GO" id="GO:0036199">
    <property type="term" value="F:cholest-4-en-3-one 26-monooxygenase activity"/>
    <property type="evidence" value="ECO:0007669"/>
    <property type="project" value="TreeGrafter"/>
</dbReference>
<sequence length="422" mass="45335">MDIQSLTAIESLGFTGGRDSFKAFCATAFAGDTPRFLRNAANELVIYRHEELRAFGAMAEVGALPAGLMFPGLHDLPADAPVPPGGGIGGVISNQVFTANPPIHGPVRMTLWRQLNPKKAAEMEDTARLVVRGILRDIRARSEIDFIEDVAEQMTARFWGQMIGMTREEIAATALAVRDMTSMFYIQMTMDDLQVADTATAAYGRLVEAAAVRSLAAGTHPMINELAGDLAAIDLANDPAEAGIVAENVGKLLAGNLVDGFHTAAIAAANTIFALLQNPGAMEELRAHPDKVGAAVMEALRCEPPVIALKRYVLRDMTYSGMTILKGTTVMMLWAAGNQDPAVFDQPSQLQLDRDLRGATTFGGGAHICVGRMVATMLVRVLLEELGAQDIRLTLAGDDYPWIGNHLMSQMRHMPLKVNAAP</sequence>
<dbReference type="Gene3D" id="1.10.630.10">
    <property type="entry name" value="Cytochrome P450"/>
    <property type="match status" value="1"/>
</dbReference>
<keyword evidence="2" id="KW-0503">Monooxygenase</keyword>
<dbReference type="STRING" id="1280947.HY30_00210"/>
<evidence type="ECO:0008006" key="5">
    <source>
        <dbReference type="Google" id="ProtNLM"/>
    </source>
</evidence>
<reference evidence="3 4" key="1">
    <citation type="journal article" date="2014" name="Antonie Van Leeuwenhoek">
        <title>Hyphomonas beringensis sp. nov. and Hyphomonas chukchiensis sp. nov., isolated from surface seawater of the Bering Sea and Chukchi Sea.</title>
        <authorList>
            <person name="Li C."/>
            <person name="Lai Q."/>
            <person name="Li G."/>
            <person name="Dong C."/>
            <person name="Wang J."/>
            <person name="Liao Y."/>
            <person name="Shao Z."/>
        </authorList>
    </citation>
    <scope>NUCLEOTIDE SEQUENCE [LARGE SCALE GENOMIC DNA]</scope>
    <source>
        <strain evidence="3 4">BH-BN04-4</strain>
    </source>
</reference>
<keyword evidence="2" id="KW-0408">Iron</keyword>
<dbReference type="OrthoDB" id="9801155at2"/>
<comment type="similarity">
    <text evidence="1 2">Belongs to the cytochrome P450 family.</text>
</comment>
<dbReference type="InterPro" id="IPR017972">
    <property type="entry name" value="Cyt_P450_CS"/>
</dbReference>
<dbReference type="AlphaFoldDB" id="A0A062USM4"/>
<evidence type="ECO:0000313" key="3">
    <source>
        <dbReference type="EMBL" id="KCZ60787.1"/>
    </source>
</evidence>
<dbReference type="PROSITE" id="PS00086">
    <property type="entry name" value="CYTOCHROME_P450"/>
    <property type="match status" value="1"/>
</dbReference>
<dbReference type="GO" id="GO:0008395">
    <property type="term" value="F:steroid hydroxylase activity"/>
    <property type="evidence" value="ECO:0007669"/>
    <property type="project" value="TreeGrafter"/>
</dbReference>
<dbReference type="GO" id="GO:0020037">
    <property type="term" value="F:heme binding"/>
    <property type="evidence" value="ECO:0007669"/>
    <property type="project" value="InterPro"/>
</dbReference>
<gene>
    <name evidence="3" type="ORF">HY30_00210</name>
</gene>